<feature type="compositionally biased region" description="Basic and acidic residues" evidence="1">
    <location>
        <begin position="71"/>
        <end position="80"/>
    </location>
</feature>
<dbReference type="InterPro" id="IPR027417">
    <property type="entry name" value="P-loop_NTPase"/>
</dbReference>
<evidence type="ECO:0000313" key="4">
    <source>
        <dbReference type="Proteomes" id="UP001595923"/>
    </source>
</evidence>
<proteinExistence type="predicted"/>
<dbReference type="GO" id="GO:0005524">
    <property type="term" value="F:ATP binding"/>
    <property type="evidence" value="ECO:0007669"/>
    <property type="project" value="UniProtKB-KW"/>
</dbReference>
<feature type="compositionally biased region" description="Basic residues" evidence="1">
    <location>
        <begin position="127"/>
        <end position="138"/>
    </location>
</feature>
<protein>
    <submittedName>
        <fullName evidence="3">ATP-binding protein</fullName>
    </submittedName>
</protein>
<evidence type="ECO:0000259" key="2">
    <source>
        <dbReference type="Pfam" id="PF01695"/>
    </source>
</evidence>
<reference evidence="4" key="1">
    <citation type="journal article" date="2019" name="Int. J. Syst. Evol. Microbiol.">
        <title>The Global Catalogue of Microorganisms (GCM) 10K type strain sequencing project: providing services to taxonomists for standard genome sequencing and annotation.</title>
        <authorList>
            <consortium name="The Broad Institute Genomics Platform"/>
            <consortium name="The Broad Institute Genome Sequencing Center for Infectious Disease"/>
            <person name="Wu L."/>
            <person name="Ma J."/>
        </authorList>
    </citation>
    <scope>NUCLEOTIDE SEQUENCE [LARGE SCALE GENOMIC DNA]</scope>
    <source>
        <strain evidence="4">XZYJ18</strain>
    </source>
</reference>
<evidence type="ECO:0000313" key="3">
    <source>
        <dbReference type="EMBL" id="MFC4561877.1"/>
    </source>
</evidence>
<gene>
    <name evidence="3" type="ORF">ACFO4E_08400</name>
</gene>
<sequence length="154" mass="16676">MIESGIGDAGIGTSHRWIASGAEAAVAGFRVTYTPATQPVDALIEAAGVKRLCKAIARCGRVDLLRIDEPGYMEPDRRGAEPPFQALTEREERTGTARPSPPTSPVRRTTTFTGPRPCAAIVDRLTPRRHHHRDRHRLPLPARAKARSGQAAAV</sequence>
<name>A0ABV9DT33_9ACTN</name>
<dbReference type="Proteomes" id="UP001595923">
    <property type="component" value="Unassembled WGS sequence"/>
</dbReference>
<keyword evidence="3" id="KW-0547">Nucleotide-binding</keyword>
<dbReference type="EMBL" id="JBHSFQ010000005">
    <property type="protein sequence ID" value="MFC4561877.1"/>
    <property type="molecule type" value="Genomic_DNA"/>
</dbReference>
<feature type="region of interest" description="Disordered" evidence="1">
    <location>
        <begin position="71"/>
        <end position="154"/>
    </location>
</feature>
<feature type="compositionally biased region" description="Low complexity" evidence="1">
    <location>
        <begin position="139"/>
        <end position="154"/>
    </location>
</feature>
<evidence type="ECO:0000256" key="1">
    <source>
        <dbReference type="SAM" id="MobiDB-lite"/>
    </source>
</evidence>
<dbReference type="InterPro" id="IPR002611">
    <property type="entry name" value="IstB_ATP-bd"/>
</dbReference>
<keyword evidence="4" id="KW-1185">Reference proteome</keyword>
<comment type="caution">
    <text evidence="3">The sequence shown here is derived from an EMBL/GenBank/DDBJ whole genome shotgun (WGS) entry which is preliminary data.</text>
</comment>
<dbReference type="Pfam" id="PF01695">
    <property type="entry name" value="IstB_IS21"/>
    <property type="match status" value="1"/>
</dbReference>
<dbReference type="RefSeq" id="WP_378572557.1">
    <property type="nucleotide sequence ID" value="NZ_JBHSFQ010000005.1"/>
</dbReference>
<keyword evidence="3" id="KW-0067">ATP-binding</keyword>
<accession>A0ABV9DT33</accession>
<dbReference type="SUPFAM" id="SSF52540">
    <property type="entry name" value="P-loop containing nucleoside triphosphate hydrolases"/>
    <property type="match status" value="1"/>
</dbReference>
<feature type="domain" description="IstB-like ATP-binding" evidence="2">
    <location>
        <begin position="6"/>
        <end position="130"/>
    </location>
</feature>
<organism evidence="3 4">
    <name type="scientific">Nocardiopsis mangrovi</name>
    <dbReference type="NCBI Taxonomy" id="1179818"/>
    <lineage>
        <taxon>Bacteria</taxon>
        <taxon>Bacillati</taxon>
        <taxon>Actinomycetota</taxon>
        <taxon>Actinomycetes</taxon>
        <taxon>Streptosporangiales</taxon>
        <taxon>Nocardiopsidaceae</taxon>
        <taxon>Nocardiopsis</taxon>
    </lineage>
</organism>